<gene>
    <name evidence="6 7 8" type="primary">LOC106820942</name>
</gene>
<dbReference type="RefSeq" id="XP_014681037.1">
    <property type="nucleotide sequence ID" value="XM_014825551.1"/>
</dbReference>
<evidence type="ECO:0000256" key="2">
    <source>
        <dbReference type="ARBA" id="ARBA00006190"/>
    </source>
</evidence>
<comment type="subcellular location">
    <subcellularLocation>
        <location evidence="1">Endosome</location>
    </subcellularLocation>
</comment>
<evidence type="ECO:0000313" key="6">
    <source>
        <dbReference type="RefSeq" id="XP_014681037.1"/>
    </source>
</evidence>
<evidence type="ECO:0000256" key="1">
    <source>
        <dbReference type="ARBA" id="ARBA00004177"/>
    </source>
</evidence>
<comment type="similarity">
    <text evidence="2">Belongs to the SNF7 family.</text>
</comment>
<name>A0ABM1F9B7_PRICU</name>
<reference evidence="6 7" key="1">
    <citation type="submission" date="2025-05" db="UniProtKB">
        <authorList>
            <consortium name="RefSeq"/>
        </authorList>
    </citation>
    <scope>IDENTIFICATION</scope>
</reference>
<accession>A0ABM1F9B7</accession>
<dbReference type="Pfam" id="PF03357">
    <property type="entry name" value="Snf7"/>
    <property type="match status" value="1"/>
</dbReference>
<dbReference type="PANTHER" id="PTHR22761">
    <property type="entry name" value="CHARGED MULTIVESICULAR BODY PROTEIN"/>
    <property type="match status" value="1"/>
</dbReference>
<evidence type="ECO:0000256" key="4">
    <source>
        <dbReference type="SAM" id="MobiDB-lite"/>
    </source>
</evidence>
<dbReference type="Proteomes" id="UP000695022">
    <property type="component" value="Unplaced"/>
</dbReference>
<dbReference type="PANTHER" id="PTHR22761:SF10">
    <property type="entry name" value="GH13992P"/>
    <property type="match status" value="1"/>
</dbReference>
<proteinExistence type="inferred from homology"/>
<keyword evidence="5" id="KW-1185">Reference proteome</keyword>
<evidence type="ECO:0000313" key="5">
    <source>
        <dbReference type="Proteomes" id="UP000695022"/>
    </source>
</evidence>
<dbReference type="RefSeq" id="XP_014681038.1">
    <property type="nucleotide sequence ID" value="XM_014825552.1"/>
</dbReference>
<sequence>MCCFNMKEHKVTMSFLGKMFGTSGKKDETPSPQQAIQKLRETEDMLVKKSDYLEKKITQEINIARKNGTKNKRVAIQALKRKKRYEKQLQQIDGTLSTIEFQREALENASTNTEVLKIMGYAAKALKNAHQDMDVDKVHDLMDDVAEQQEIANEISDAISNPIGFGTDVDEDELMAELEELEQEELDEQLLRVEPAVGEDLPSVPTAEPVALKPSRAEVEDDDMKDLAAWAS</sequence>
<evidence type="ECO:0000313" key="8">
    <source>
        <dbReference type="RefSeq" id="XP_014681039.1"/>
    </source>
</evidence>
<dbReference type="InterPro" id="IPR005024">
    <property type="entry name" value="Snf7_fam"/>
</dbReference>
<organism evidence="5 7">
    <name type="scientific">Priapulus caudatus</name>
    <name type="common">Priapulid worm</name>
    <dbReference type="NCBI Taxonomy" id="37621"/>
    <lineage>
        <taxon>Eukaryota</taxon>
        <taxon>Metazoa</taxon>
        <taxon>Ecdysozoa</taxon>
        <taxon>Scalidophora</taxon>
        <taxon>Priapulida</taxon>
        <taxon>Priapulimorpha</taxon>
        <taxon>Priapulimorphida</taxon>
        <taxon>Priapulidae</taxon>
        <taxon>Priapulus</taxon>
    </lineage>
</organism>
<keyword evidence="3" id="KW-0967">Endosome</keyword>
<dbReference type="GeneID" id="106820942"/>
<feature type="region of interest" description="Disordered" evidence="4">
    <location>
        <begin position="195"/>
        <end position="232"/>
    </location>
</feature>
<dbReference type="RefSeq" id="XP_014681039.1">
    <property type="nucleotide sequence ID" value="XM_014825553.1"/>
</dbReference>
<protein>
    <submittedName>
        <fullName evidence="6 7">Charged multivesicular body protein 4b-like isoform X1</fullName>
    </submittedName>
</protein>
<dbReference type="Gene3D" id="1.10.287.1060">
    <property type="entry name" value="ESAT-6-like"/>
    <property type="match status" value="1"/>
</dbReference>
<dbReference type="Gene3D" id="6.10.250.1710">
    <property type="match status" value="1"/>
</dbReference>
<evidence type="ECO:0000313" key="7">
    <source>
        <dbReference type="RefSeq" id="XP_014681038.1"/>
    </source>
</evidence>
<evidence type="ECO:0000256" key="3">
    <source>
        <dbReference type="ARBA" id="ARBA00022753"/>
    </source>
</evidence>